<dbReference type="GO" id="GO:0008270">
    <property type="term" value="F:zinc ion binding"/>
    <property type="evidence" value="ECO:0007669"/>
    <property type="project" value="UniProtKB-KW"/>
</dbReference>
<feature type="compositionally biased region" description="Low complexity" evidence="4">
    <location>
        <begin position="1"/>
        <end position="19"/>
    </location>
</feature>
<evidence type="ECO:0000313" key="6">
    <source>
        <dbReference type="EMBL" id="KAK1407549.1"/>
    </source>
</evidence>
<dbReference type="AlphaFoldDB" id="A0AAD8JQ85"/>
<comment type="caution">
    <text evidence="6">The sequence shown here is derived from an EMBL/GenBank/DDBJ whole genome shotgun (WGS) entry which is preliminary data.</text>
</comment>
<feature type="region of interest" description="Disordered" evidence="4">
    <location>
        <begin position="1"/>
        <end position="27"/>
    </location>
</feature>
<evidence type="ECO:0000259" key="5">
    <source>
        <dbReference type="Pfam" id="PF06839"/>
    </source>
</evidence>
<accession>A0AAD8JQ85</accession>
<dbReference type="EMBL" id="JAUHHV010000011">
    <property type="protein sequence ID" value="KAK1407549.1"/>
    <property type="molecule type" value="Genomic_DNA"/>
</dbReference>
<keyword evidence="2" id="KW-0863">Zinc-finger</keyword>
<sequence>MSNSRSSSSRVSNRSNNRVQSHSFSANTSQEIICSCGSLTTIRTSWTAANPGRRFHCCISGCGFVEWADLDSILLGKLNEQRVIAAAKAKEARNLKIILV</sequence>
<evidence type="ECO:0000313" key="7">
    <source>
        <dbReference type="Proteomes" id="UP001229421"/>
    </source>
</evidence>
<dbReference type="InterPro" id="IPR010666">
    <property type="entry name" value="Znf_GRF"/>
</dbReference>
<keyword evidence="7" id="KW-1185">Reference proteome</keyword>
<evidence type="ECO:0000256" key="4">
    <source>
        <dbReference type="SAM" id="MobiDB-lite"/>
    </source>
</evidence>
<evidence type="ECO:0000256" key="3">
    <source>
        <dbReference type="ARBA" id="ARBA00022833"/>
    </source>
</evidence>
<proteinExistence type="predicted"/>
<dbReference type="Proteomes" id="UP001229421">
    <property type="component" value="Unassembled WGS sequence"/>
</dbReference>
<keyword evidence="3" id="KW-0862">Zinc</keyword>
<protein>
    <recommendedName>
        <fullName evidence="5">GRF-type domain-containing protein</fullName>
    </recommendedName>
</protein>
<reference evidence="6" key="1">
    <citation type="journal article" date="2023" name="bioRxiv">
        <title>Improved chromosome-level genome assembly for marigold (Tagetes erecta).</title>
        <authorList>
            <person name="Jiang F."/>
            <person name="Yuan L."/>
            <person name="Wang S."/>
            <person name="Wang H."/>
            <person name="Xu D."/>
            <person name="Wang A."/>
            <person name="Fan W."/>
        </authorList>
    </citation>
    <scope>NUCLEOTIDE SEQUENCE</scope>
    <source>
        <strain evidence="6">WSJ</strain>
        <tissue evidence="6">Leaf</tissue>
    </source>
</reference>
<gene>
    <name evidence="6" type="ORF">QVD17_39167</name>
</gene>
<keyword evidence="1" id="KW-0479">Metal-binding</keyword>
<evidence type="ECO:0000256" key="2">
    <source>
        <dbReference type="ARBA" id="ARBA00022771"/>
    </source>
</evidence>
<evidence type="ECO:0000256" key="1">
    <source>
        <dbReference type="ARBA" id="ARBA00022723"/>
    </source>
</evidence>
<organism evidence="6 7">
    <name type="scientific">Tagetes erecta</name>
    <name type="common">African marigold</name>
    <dbReference type="NCBI Taxonomy" id="13708"/>
    <lineage>
        <taxon>Eukaryota</taxon>
        <taxon>Viridiplantae</taxon>
        <taxon>Streptophyta</taxon>
        <taxon>Embryophyta</taxon>
        <taxon>Tracheophyta</taxon>
        <taxon>Spermatophyta</taxon>
        <taxon>Magnoliopsida</taxon>
        <taxon>eudicotyledons</taxon>
        <taxon>Gunneridae</taxon>
        <taxon>Pentapetalae</taxon>
        <taxon>asterids</taxon>
        <taxon>campanulids</taxon>
        <taxon>Asterales</taxon>
        <taxon>Asteraceae</taxon>
        <taxon>Asteroideae</taxon>
        <taxon>Heliantheae alliance</taxon>
        <taxon>Tageteae</taxon>
        <taxon>Tagetes</taxon>
    </lineage>
</organism>
<feature type="domain" description="GRF-type" evidence="5">
    <location>
        <begin position="33"/>
        <end position="69"/>
    </location>
</feature>
<dbReference type="PANTHER" id="PTHR33248">
    <property type="entry name" value="ZINC ION-BINDING PROTEIN"/>
    <property type="match status" value="1"/>
</dbReference>
<dbReference type="Pfam" id="PF06839">
    <property type="entry name" value="Zn_ribbon_GRF"/>
    <property type="match status" value="1"/>
</dbReference>
<name>A0AAD8JQ85_TARER</name>